<dbReference type="Proteomes" id="UP000216215">
    <property type="component" value="Unassembled WGS sequence"/>
</dbReference>
<protein>
    <submittedName>
        <fullName evidence="1">Capsid protein</fullName>
    </submittedName>
</protein>
<comment type="caution">
    <text evidence="1">The sequence shown here is derived from an EMBL/GenBank/DDBJ whole genome shotgun (WGS) entry which is preliminary data.</text>
</comment>
<organism evidence="1 2">
    <name type="scientific">Mesorhizobium mediterraneum</name>
    <dbReference type="NCBI Taxonomy" id="43617"/>
    <lineage>
        <taxon>Bacteria</taxon>
        <taxon>Pseudomonadati</taxon>
        <taxon>Pseudomonadota</taxon>
        <taxon>Alphaproteobacteria</taxon>
        <taxon>Hyphomicrobiales</taxon>
        <taxon>Phyllobacteriaceae</taxon>
        <taxon>Mesorhizobium</taxon>
    </lineage>
</organism>
<dbReference type="EMBL" id="NPKI01000027">
    <property type="protein sequence ID" value="PAQ00018.1"/>
    <property type="molecule type" value="Genomic_DNA"/>
</dbReference>
<accession>A0AB36R6E3</accession>
<sequence>MVQAMARMGTWCAFGVAVTPSPRTLRAELLRLCARIGYSPPALL</sequence>
<keyword evidence="2" id="KW-1185">Reference proteome</keyword>
<dbReference type="AlphaFoldDB" id="A0AB36R6E3"/>
<evidence type="ECO:0000313" key="1">
    <source>
        <dbReference type="EMBL" id="PAQ00018.1"/>
    </source>
</evidence>
<gene>
    <name evidence="1" type="ORF">CIT25_22225</name>
</gene>
<reference evidence="2" key="1">
    <citation type="submission" date="2017-08" db="EMBL/GenBank/DDBJ databases">
        <title>Mesorhizobium wenxinae sp. nov., a novel rhizobial species isolated from root nodules of chickpea (Cicer arietinum L.).</title>
        <authorList>
            <person name="Zhang J."/>
        </authorList>
    </citation>
    <scope>NUCLEOTIDE SEQUENCE [LARGE SCALE GENOMIC DNA]</scope>
    <source>
        <strain evidence="2">USDA 3392</strain>
    </source>
</reference>
<name>A0AB36R6E3_9HYPH</name>
<proteinExistence type="predicted"/>
<evidence type="ECO:0000313" key="2">
    <source>
        <dbReference type="Proteomes" id="UP000216215"/>
    </source>
</evidence>